<protein>
    <recommendedName>
        <fullName evidence="3">cysteine desulfurase</fullName>
        <ecNumber evidence="3">2.8.1.7</ecNumber>
    </recommendedName>
</protein>
<dbReference type="PANTHER" id="PTHR11601:SF34">
    <property type="entry name" value="CYSTEINE DESULFURASE"/>
    <property type="match status" value="1"/>
</dbReference>
<dbReference type="GO" id="GO:0046872">
    <property type="term" value="F:metal ion binding"/>
    <property type="evidence" value="ECO:0007669"/>
    <property type="project" value="UniProtKB-KW"/>
</dbReference>
<dbReference type="PIRSF" id="PIRSF005572">
    <property type="entry name" value="NifS"/>
    <property type="match status" value="1"/>
</dbReference>
<dbReference type="InterPro" id="IPR015422">
    <property type="entry name" value="PyrdxlP-dep_Trfase_small"/>
</dbReference>
<evidence type="ECO:0000256" key="5">
    <source>
        <dbReference type="ARBA" id="ARBA00022723"/>
    </source>
</evidence>
<keyword evidence="4" id="KW-0808">Transferase</keyword>
<dbReference type="PROSITE" id="PS00595">
    <property type="entry name" value="AA_TRANSFER_CLASS_5"/>
    <property type="match status" value="1"/>
</dbReference>
<dbReference type="EC" id="2.8.1.7" evidence="3"/>
<dbReference type="SUPFAM" id="SSF53383">
    <property type="entry name" value="PLP-dependent transferases"/>
    <property type="match status" value="1"/>
</dbReference>
<proteinExistence type="inferred from homology"/>
<reference evidence="10" key="1">
    <citation type="submission" date="2018-05" db="EMBL/GenBank/DDBJ databases">
        <authorList>
            <person name="Lanie J.A."/>
            <person name="Ng W.-L."/>
            <person name="Kazmierczak K.M."/>
            <person name="Andrzejewski T.M."/>
            <person name="Davidsen T.M."/>
            <person name="Wayne K.J."/>
            <person name="Tettelin H."/>
            <person name="Glass J.I."/>
            <person name="Rusch D."/>
            <person name="Podicherti R."/>
            <person name="Tsui H.-C.T."/>
            <person name="Winkler M.E."/>
        </authorList>
    </citation>
    <scope>NUCLEOTIDE SEQUENCE</scope>
</reference>
<evidence type="ECO:0000256" key="6">
    <source>
        <dbReference type="ARBA" id="ARBA00022898"/>
    </source>
</evidence>
<keyword evidence="5" id="KW-0479">Metal-binding</keyword>
<dbReference type="EMBL" id="UINC01000326">
    <property type="protein sequence ID" value="SUZ53332.1"/>
    <property type="molecule type" value="Genomic_DNA"/>
</dbReference>
<evidence type="ECO:0000259" key="9">
    <source>
        <dbReference type="Pfam" id="PF00266"/>
    </source>
</evidence>
<evidence type="ECO:0000256" key="7">
    <source>
        <dbReference type="ARBA" id="ARBA00023004"/>
    </source>
</evidence>
<keyword evidence="6" id="KW-0663">Pyridoxal phosphate</keyword>
<comment type="similarity">
    <text evidence="2">Belongs to the class-V pyridoxal-phosphate-dependent aminotransferase family. NifS/IscS subfamily.</text>
</comment>
<gene>
    <name evidence="10" type="ORF">METZ01_LOCUS6186</name>
</gene>
<dbReference type="GO" id="GO:0051536">
    <property type="term" value="F:iron-sulfur cluster binding"/>
    <property type="evidence" value="ECO:0007669"/>
    <property type="project" value="UniProtKB-KW"/>
</dbReference>
<dbReference type="Gene3D" id="1.10.260.50">
    <property type="match status" value="1"/>
</dbReference>
<dbReference type="InterPro" id="IPR020578">
    <property type="entry name" value="Aminotrans_V_PyrdxlP_BS"/>
</dbReference>
<dbReference type="Gene3D" id="3.90.1150.10">
    <property type="entry name" value="Aspartate Aminotransferase, domain 1"/>
    <property type="match status" value="1"/>
</dbReference>
<evidence type="ECO:0000313" key="10">
    <source>
        <dbReference type="EMBL" id="SUZ53332.1"/>
    </source>
</evidence>
<dbReference type="PANTHER" id="PTHR11601">
    <property type="entry name" value="CYSTEINE DESULFURYLASE FAMILY MEMBER"/>
    <property type="match status" value="1"/>
</dbReference>
<comment type="cofactor">
    <cofactor evidence="1">
        <name>pyridoxal 5'-phosphate</name>
        <dbReference type="ChEBI" id="CHEBI:597326"/>
    </cofactor>
</comment>
<dbReference type="GO" id="GO:0031071">
    <property type="term" value="F:cysteine desulfurase activity"/>
    <property type="evidence" value="ECO:0007669"/>
    <property type="project" value="UniProtKB-EC"/>
</dbReference>
<sequence>MIYLDHAATTPIRSEVREGMIAVLDGDFGNPSSAHGWGRRAAAHLEEARERVADTIEADRSEIYFVRGGTESDNMAILGHAAAVRHQGGTPFAVASTIEHKAVLGAAAEVANQGGRWSTVPVYADGTLDMDALDTALASGATIVSVMTVNNEVGIQLPIEDVVERTSAHRAVSHTDAVQALGKVPVSVRDLPVDLLSLTGHKIYGAKGTGVLFVRRGVDIAPLIFGGGQERALRPGTEDVAGAVGMSIAVELAVQEQESESARLRGLRDLLQSRLEGEIPGLRIHGDVPDRAPHILNVGIPNVDPEALLAGLDLEGIAASAGSACESGAQTASHVLEALYGRLEGVAALRFSLGHSTTEDDVIHAAEGTLKVLERMPSVETPA</sequence>
<keyword evidence="8" id="KW-0411">Iron-sulfur</keyword>
<evidence type="ECO:0000256" key="4">
    <source>
        <dbReference type="ARBA" id="ARBA00022679"/>
    </source>
</evidence>
<keyword evidence="7" id="KW-0408">Iron</keyword>
<evidence type="ECO:0000256" key="3">
    <source>
        <dbReference type="ARBA" id="ARBA00012239"/>
    </source>
</evidence>
<evidence type="ECO:0000256" key="1">
    <source>
        <dbReference type="ARBA" id="ARBA00001933"/>
    </source>
</evidence>
<dbReference type="AlphaFoldDB" id="A0A381NFI7"/>
<dbReference type="InterPro" id="IPR015424">
    <property type="entry name" value="PyrdxlP-dep_Trfase"/>
</dbReference>
<evidence type="ECO:0000256" key="8">
    <source>
        <dbReference type="ARBA" id="ARBA00023014"/>
    </source>
</evidence>
<feature type="domain" description="Aminotransferase class V" evidence="9">
    <location>
        <begin position="2"/>
        <end position="362"/>
    </location>
</feature>
<accession>A0A381NFI7</accession>
<dbReference type="Gene3D" id="3.40.640.10">
    <property type="entry name" value="Type I PLP-dependent aspartate aminotransferase-like (Major domain)"/>
    <property type="match status" value="1"/>
</dbReference>
<dbReference type="InterPro" id="IPR015421">
    <property type="entry name" value="PyrdxlP-dep_Trfase_major"/>
</dbReference>
<organism evidence="10">
    <name type="scientific">marine metagenome</name>
    <dbReference type="NCBI Taxonomy" id="408172"/>
    <lineage>
        <taxon>unclassified sequences</taxon>
        <taxon>metagenomes</taxon>
        <taxon>ecological metagenomes</taxon>
    </lineage>
</organism>
<dbReference type="Pfam" id="PF00266">
    <property type="entry name" value="Aminotran_5"/>
    <property type="match status" value="1"/>
</dbReference>
<evidence type="ECO:0000256" key="2">
    <source>
        <dbReference type="ARBA" id="ARBA00006490"/>
    </source>
</evidence>
<dbReference type="InterPro" id="IPR016454">
    <property type="entry name" value="Cysteine_dSase"/>
</dbReference>
<name>A0A381NFI7_9ZZZZ</name>
<dbReference type="InterPro" id="IPR000192">
    <property type="entry name" value="Aminotrans_V_dom"/>
</dbReference>